<dbReference type="PANTHER" id="PTHR11064">
    <property type="entry name" value="CCAAT-BINDING TRANSCRIPTION FACTOR-RELATED"/>
    <property type="match status" value="1"/>
</dbReference>
<organism evidence="7 8">
    <name type="scientific">Bombardia bombarda</name>
    <dbReference type="NCBI Taxonomy" id="252184"/>
    <lineage>
        <taxon>Eukaryota</taxon>
        <taxon>Fungi</taxon>
        <taxon>Dikarya</taxon>
        <taxon>Ascomycota</taxon>
        <taxon>Pezizomycotina</taxon>
        <taxon>Sordariomycetes</taxon>
        <taxon>Sordariomycetidae</taxon>
        <taxon>Sordariales</taxon>
        <taxon>Lasiosphaeriaceae</taxon>
        <taxon>Bombardia</taxon>
    </lineage>
</organism>
<dbReference type="CDD" id="cd22907">
    <property type="entry name" value="HFD_NFYB"/>
    <property type="match status" value="1"/>
</dbReference>
<dbReference type="InterPro" id="IPR003958">
    <property type="entry name" value="CBFA_NFYB_domain"/>
</dbReference>
<dbReference type="GO" id="GO:0046982">
    <property type="term" value="F:protein heterodimerization activity"/>
    <property type="evidence" value="ECO:0007669"/>
    <property type="project" value="InterPro"/>
</dbReference>
<evidence type="ECO:0000256" key="5">
    <source>
        <dbReference type="SAM" id="MobiDB-lite"/>
    </source>
</evidence>
<dbReference type="GO" id="GO:0016602">
    <property type="term" value="C:CCAAT-binding factor complex"/>
    <property type="evidence" value="ECO:0007669"/>
    <property type="project" value="InterPro"/>
</dbReference>
<keyword evidence="8" id="KW-1185">Reference proteome</keyword>
<gene>
    <name evidence="7" type="ORF">B0T17DRAFT_658138</name>
</gene>
<dbReference type="GO" id="GO:0001228">
    <property type="term" value="F:DNA-binding transcription activator activity, RNA polymerase II-specific"/>
    <property type="evidence" value="ECO:0007669"/>
    <property type="project" value="InterPro"/>
</dbReference>
<protein>
    <submittedName>
        <fullName evidence="7">Histone-fold-containing protein</fullName>
    </submittedName>
</protein>
<sequence>MDFPYDPNLGPNQSNLGGYRASVSTGMEHAPDVETPSINEASFPIPDNQLTYHTWNTIPQHGMAPMTLSEDEAMFEEALDGKIGIPGIVNRIMKHAIPRHVKISKEAKRTMGDCVSEFILFITGEAAEIASKEKRATLLANDVIASLNKLGMENYGHAMQLYIDKYRQIRPRGDTAATQMKGLEEEDPEEEEEEEEEEDPEEEDPEEEDPEEKDPEEEDPEEEHLQEEDSCSHHPARPPPAIQIDGVLVPTQDRTAPTVVCTR</sequence>
<evidence type="ECO:0000259" key="6">
    <source>
        <dbReference type="Pfam" id="PF00808"/>
    </source>
</evidence>
<dbReference type="SUPFAM" id="SSF47113">
    <property type="entry name" value="Histone-fold"/>
    <property type="match status" value="1"/>
</dbReference>
<feature type="domain" description="Transcription factor CBF/NF-Y/archaeal histone" evidence="6">
    <location>
        <begin position="89"/>
        <end position="145"/>
    </location>
</feature>
<evidence type="ECO:0000256" key="3">
    <source>
        <dbReference type="ARBA" id="ARBA00023125"/>
    </source>
</evidence>
<dbReference type="InterPro" id="IPR027113">
    <property type="entry name" value="Transc_fact_NFYB/HAP3"/>
</dbReference>
<dbReference type="PRINTS" id="PR00615">
    <property type="entry name" value="CCAATSUBUNTA"/>
</dbReference>
<keyword evidence="2" id="KW-0805">Transcription regulation</keyword>
<accession>A0AA39TZH4</accession>
<dbReference type="Pfam" id="PF00808">
    <property type="entry name" value="CBFD_NFYB_HMF"/>
    <property type="match status" value="1"/>
</dbReference>
<reference evidence="7" key="1">
    <citation type="submission" date="2023-06" db="EMBL/GenBank/DDBJ databases">
        <title>Genome-scale phylogeny and comparative genomics of the fungal order Sordariales.</title>
        <authorList>
            <consortium name="Lawrence Berkeley National Laboratory"/>
            <person name="Hensen N."/>
            <person name="Bonometti L."/>
            <person name="Westerberg I."/>
            <person name="Brannstrom I.O."/>
            <person name="Guillou S."/>
            <person name="Cros-Aarteil S."/>
            <person name="Calhoun S."/>
            <person name="Haridas S."/>
            <person name="Kuo A."/>
            <person name="Mondo S."/>
            <person name="Pangilinan J."/>
            <person name="Riley R."/>
            <person name="LaButti K."/>
            <person name="Andreopoulos B."/>
            <person name="Lipzen A."/>
            <person name="Chen C."/>
            <person name="Yanf M."/>
            <person name="Daum C."/>
            <person name="Ng V."/>
            <person name="Clum A."/>
            <person name="Steindorff A."/>
            <person name="Ohm R."/>
            <person name="Martin F."/>
            <person name="Silar P."/>
            <person name="Natvig D."/>
            <person name="Lalanne C."/>
            <person name="Gautier V."/>
            <person name="Ament-velasquez S.L."/>
            <person name="Kruys A."/>
            <person name="Hutchinson M.I."/>
            <person name="Powell A.J."/>
            <person name="Barry K."/>
            <person name="Miller A.N."/>
            <person name="Grigoriev I.V."/>
            <person name="Debuchy R."/>
            <person name="Gladieux P."/>
            <person name="Thoren M.H."/>
            <person name="Johannesson H."/>
        </authorList>
    </citation>
    <scope>NUCLEOTIDE SEQUENCE</scope>
    <source>
        <strain evidence="7">SMH3391-2</strain>
    </source>
</reference>
<evidence type="ECO:0000256" key="1">
    <source>
        <dbReference type="ARBA" id="ARBA00009053"/>
    </source>
</evidence>
<evidence type="ECO:0000256" key="2">
    <source>
        <dbReference type="ARBA" id="ARBA00023015"/>
    </source>
</evidence>
<keyword evidence="3" id="KW-0238">DNA-binding</keyword>
<dbReference type="PANTHER" id="PTHR11064:SF9">
    <property type="entry name" value="NUCLEAR TRANSCRIPTION FACTOR Y SUBUNIT BETA"/>
    <property type="match status" value="1"/>
</dbReference>
<proteinExistence type="inferred from homology"/>
<evidence type="ECO:0000256" key="4">
    <source>
        <dbReference type="ARBA" id="ARBA00023163"/>
    </source>
</evidence>
<feature type="compositionally biased region" description="Acidic residues" evidence="5">
    <location>
        <begin position="184"/>
        <end position="229"/>
    </location>
</feature>
<feature type="region of interest" description="Disordered" evidence="5">
    <location>
        <begin position="181"/>
        <end position="263"/>
    </location>
</feature>
<dbReference type="InterPro" id="IPR009072">
    <property type="entry name" value="Histone-fold"/>
</dbReference>
<evidence type="ECO:0000313" key="7">
    <source>
        <dbReference type="EMBL" id="KAK0612638.1"/>
    </source>
</evidence>
<comment type="similarity">
    <text evidence="1">Belongs to the NFYB/HAP3 subunit family.</text>
</comment>
<feature type="region of interest" description="Disordered" evidence="5">
    <location>
        <begin position="1"/>
        <end position="33"/>
    </location>
</feature>
<dbReference type="Proteomes" id="UP001174934">
    <property type="component" value="Unassembled WGS sequence"/>
</dbReference>
<name>A0AA39TZH4_9PEZI</name>
<keyword evidence="4" id="KW-0804">Transcription</keyword>
<comment type="caution">
    <text evidence="7">The sequence shown here is derived from an EMBL/GenBank/DDBJ whole genome shotgun (WGS) entry which is preliminary data.</text>
</comment>
<dbReference type="AlphaFoldDB" id="A0AA39TZH4"/>
<dbReference type="GO" id="GO:0000978">
    <property type="term" value="F:RNA polymerase II cis-regulatory region sequence-specific DNA binding"/>
    <property type="evidence" value="ECO:0007669"/>
    <property type="project" value="TreeGrafter"/>
</dbReference>
<dbReference type="Gene3D" id="1.10.20.10">
    <property type="entry name" value="Histone, subunit A"/>
    <property type="match status" value="1"/>
</dbReference>
<evidence type="ECO:0000313" key="8">
    <source>
        <dbReference type="Proteomes" id="UP001174934"/>
    </source>
</evidence>
<dbReference type="EMBL" id="JAULSR010000009">
    <property type="protein sequence ID" value="KAK0612638.1"/>
    <property type="molecule type" value="Genomic_DNA"/>
</dbReference>